<evidence type="ECO:0008006" key="4">
    <source>
        <dbReference type="Google" id="ProtNLM"/>
    </source>
</evidence>
<evidence type="ECO:0000256" key="1">
    <source>
        <dbReference type="SAM" id="Phobius"/>
    </source>
</evidence>
<keyword evidence="1" id="KW-1133">Transmembrane helix</keyword>
<dbReference type="AlphaFoldDB" id="A0A0R1XB82"/>
<dbReference type="EMBL" id="AZFW01000048">
    <property type="protein sequence ID" value="KRM27466.1"/>
    <property type="molecule type" value="Genomic_DNA"/>
</dbReference>
<feature type="transmembrane region" description="Helical" evidence="1">
    <location>
        <begin position="78"/>
        <end position="98"/>
    </location>
</feature>
<proteinExistence type="predicted"/>
<evidence type="ECO:0000313" key="3">
    <source>
        <dbReference type="Proteomes" id="UP000050949"/>
    </source>
</evidence>
<sequence length="169" mass="18457">MEALNMAKQQFSIHKALAAGAVAGTVSGLVKLGWENILPPRTPARDATNPPQQFLEQLGMPAELAHATFTYNGHEIPWTSLAIHFGFSTSLAMLYAVVRHYIPLAKLGKGTAWGLGVWSVAHLVAMPAIGTVPKVQDQPMEEHVSEALGHAVWNWVNELVIEEMENDKK</sequence>
<dbReference type="PATRIC" id="fig|1122147.4.peg.2559"/>
<protein>
    <recommendedName>
        <fullName evidence="4">Periplasmic secreted protein</fullName>
    </recommendedName>
</protein>
<keyword evidence="1" id="KW-0812">Transmembrane</keyword>
<evidence type="ECO:0000313" key="2">
    <source>
        <dbReference type="EMBL" id="KRM27466.1"/>
    </source>
</evidence>
<reference evidence="2 3" key="1">
    <citation type="journal article" date="2015" name="Genome Announc.">
        <title>Expanding the biotechnology potential of lactobacilli through comparative genomics of 213 strains and associated genera.</title>
        <authorList>
            <person name="Sun Z."/>
            <person name="Harris H.M."/>
            <person name="McCann A."/>
            <person name="Guo C."/>
            <person name="Argimon S."/>
            <person name="Zhang W."/>
            <person name="Yang X."/>
            <person name="Jeffery I.B."/>
            <person name="Cooney J.C."/>
            <person name="Kagawa T.F."/>
            <person name="Liu W."/>
            <person name="Song Y."/>
            <person name="Salvetti E."/>
            <person name="Wrobel A."/>
            <person name="Rasinkangas P."/>
            <person name="Parkhill J."/>
            <person name="Rea M.C."/>
            <person name="O'Sullivan O."/>
            <person name="Ritari J."/>
            <person name="Douillard F.P."/>
            <person name="Paul Ross R."/>
            <person name="Yang R."/>
            <person name="Briner A.E."/>
            <person name="Felis G.E."/>
            <person name="de Vos W.M."/>
            <person name="Barrangou R."/>
            <person name="Klaenhammer T.R."/>
            <person name="Caufield P.W."/>
            <person name="Cui Y."/>
            <person name="Zhang H."/>
            <person name="O'Toole P.W."/>
        </authorList>
    </citation>
    <scope>NUCLEOTIDE SEQUENCE [LARGE SCALE GENOMIC DNA]</scope>
    <source>
        <strain evidence="2 3">DSM 16991</strain>
    </source>
</reference>
<organism evidence="2 3">
    <name type="scientific">Schleiferilactobacillus harbinensis DSM 16991</name>
    <dbReference type="NCBI Taxonomy" id="1122147"/>
    <lineage>
        <taxon>Bacteria</taxon>
        <taxon>Bacillati</taxon>
        <taxon>Bacillota</taxon>
        <taxon>Bacilli</taxon>
        <taxon>Lactobacillales</taxon>
        <taxon>Lactobacillaceae</taxon>
        <taxon>Schleiferilactobacillus</taxon>
    </lineage>
</organism>
<accession>A0A0R1XB82</accession>
<dbReference type="InterPro" id="IPR009898">
    <property type="entry name" value="DUF1440"/>
</dbReference>
<dbReference type="Pfam" id="PF07274">
    <property type="entry name" value="DUF1440"/>
    <property type="match status" value="1"/>
</dbReference>
<comment type="caution">
    <text evidence="2">The sequence shown here is derived from an EMBL/GenBank/DDBJ whole genome shotgun (WGS) entry which is preliminary data.</text>
</comment>
<feature type="transmembrane region" description="Helical" evidence="1">
    <location>
        <begin position="110"/>
        <end position="130"/>
    </location>
</feature>
<dbReference type="Proteomes" id="UP000050949">
    <property type="component" value="Unassembled WGS sequence"/>
</dbReference>
<gene>
    <name evidence="2" type="ORF">FC91_GL002478</name>
</gene>
<dbReference type="eggNOG" id="COG3477">
    <property type="taxonomic scope" value="Bacteria"/>
</dbReference>
<keyword evidence="1" id="KW-0472">Membrane</keyword>
<name>A0A0R1XB82_9LACO</name>